<dbReference type="PANTHER" id="PTHR43423:SF1">
    <property type="entry name" value="ABC TRANSPORTER I FAMILY MEMBER 17"/>
    <property type="match status" value="1"/>
</dbReference>
<dbReference type="GO" id="GO:0016020">
    <property type="term" value="C:membrane"/>
    <property type="evidence" value="ECO:0000318"/>
    <property type="project" value="GO_Central"/>
</dbReference>
<sequence length="283" mass="30277">MLGAAGGCLATAQWWPPPAGKLSNYCAAQATGAADSRDAAATAIKIRVDNLRRLASNGATLLSGINLEIKAGTIHGLIGPSGSGKSTVLRALNRLWEPPARAIFLDGADITQLEVIGLRRRVGMVFQAACLFPGSVADNVRYGPLLRGVHLSDERIEELLVRAGIADPSKRFASKSEKELSGGEAQRVSLARTLANEPEVLLLDEPTSALDPLSTNLVEKTVMELRRDGMTVVLVSHNMQQIERIVDVATFLCDGSVVDTGTLEQLKQLRVPVLQQFFSISSI</sequence>
<dbReference type="InterPro" id="IPR003593">
    <property type="entry name" value="AAA+_ATPase"/>
</dbReference>
<dbReference type="PANTHER" id="PTHR43423">
    <property type="entry name" value="ABC TRANSPORTER I FAMILY MEMBER 17"/>
    <property type="match status" value="1"/>
</dbReference>
<dbReference type="Proteomes" id="UP000001514">
    <property type="component" value="Unassembled WGS sequence"/>
</dbReference>
<dbReference type="InterPro" id="IPR003439">
    <property type="entry name" value="ABC_transporter-like_ATP-bd"/>
</dbReference>
<evidence type="ECO:0000259" key="4">
    <source>
        <dbReference type="PROSITE" id="PS50893"/>
    </source>
</evidence>
<protein>
    <recommendedName>
        <fullName evidence="4">ABC transporter domain-containing protein</fullName>
    </recommendedName>
</protein>
<dbReference type="STRING" id="88036.D8RT62"/>
<organism evidence="6">
    <name type="scientific">Selaginella moellendorffii</name>
    <name type="common">Spikemoss</name>
    <dbReference type="NCBI Taxonomy" id="88036"/>
    <lineage>
        <taxon>Eukaryota</taxon>
        <taxon>Viridiplantae</taxon>
        <taxon>Streptophyta</taxon>
        <taxon>Embryophyta</taxon>
        <taxon>Tracheophyta</taxon>
        <taxon>Lycopodiopsida</taxon>
        <taxon>Selaginellales</taxon>
        <taxon>Selaginellaceae</taxon>
        <taxon>Selaginella</taxon>
    </lineage>
</organism>
<proteinExistence type="predicted"/>
<evidence type="ECO:0000256" key="1">
    <source>
        <dbReference type="ARBA" id="ARBA00022448"/>
    </source>
</evidence>
<evidence type="ECO:0000313" key="5">
    <source>
        <dbReference type="EMBL" id="EFJ24626.1"/>
    </source>
</evidence>
<keyword evidence="2" id="KW-0547">Nucleotide-binding</keyword>
<dbReference type="GO" id="GO:0016887">
    <property type="term" value="F:ATP hydrolysis activity"/>
    <property type="evidence" value="ECO:0007669"/>
    <property type="project" value="InterPro"/>
</dbReference>
<keyword evidence="1" id="KW-0813">Transport</keyword>
<dbReference type="InterPro" id="IPR017871">
    <property type="entry name" value="ABC_transporter-like_CS"/>
</dbReference>
<dbReference type="EMBL" id="GL377589">
    <property type="protein sequence ID" value="EFJ24626.1"/>
    <property type="molecule type" value="Genomic_DNA"/>
</dbReference>
<dbReference type="GO" id="GO:0055085">
    <property type="term" value="P:transmembrane transport"/>
    <property type="evidence" value="ECO:0000318"/>
    <property type="project" value="GO_Central"/>
</dbReference>
<dbReference type="PROSITE" id="PS00211">
    <property type="entry name" value="ABC_TRANSPORTER_1"/>
    <property type="match status" value="1"/>
</dbReference>
<dbReference type="SMART" id="SM00382">
    <property type="entry name" value="AAA"/>
    <property type="match status" value="1"/>
</dbReference>
<dbReference type="Gene3D" id="3.40.50.300">
    <property type="entry name" value="P-loop containing nucleotide triphosphate hydrolases"/>
    <property type="match status" value="1"/>
</dbReference>
<dbReference type="GO" id="GO:0035435">
    <property type="term" value="P:phosphate ion transmembrane transport"/>
    <property type="evidence" value="ECO:0007669"/>
    <property type="project" value="InterPro"/>
</dbReference>
<dbReference type="SUPFAM" id="SSF52540">
    <property type="entry name" value="P-loop containing nucleoside triphosphate hydrolases"/>
    <property type="match status" value="1"/>
</dbReference>
<keyword evidence="6" id="KW-1185">Reference proteome</keyword>
<dbReference type="InParanoid" id="D8RT62"/>
<gene>
    <name evidence="5" type="ORF">SELMODRAFT_414560</name>
</gene>
<dbReference type="InterPro" id="IPR027417">
    <property type="entry name" value="P-loop_NTPase"/>
</dbReference>
<dbReference type="PROSITE" id="PS50893">
    <property type="entry name" value="ABC_TRANSPORTER_2"/>
    <property type="match status" value="1"/>
</dbReference>
<accession>D8RT62</accession>
<name>D8RT62_SELML</name>
<dbReference type="KEGG" id="smo:SELMODRAFT_414560"/>
<dbReference type="HOGENOM" id="CLU_000604_1_22_1"/>
<dbReference type="CDD" id="cd03260">
    <property type="entry name" value="ABC_PstB_phosphate_transporter"/>
    <property type="match status" value="1"/>
</dbReference>
<dbReference type="GO" id="GO:0022857">
    <property type="term" value="F:transmembrane transporter activity"/>
    <property type="evidence" value="ECO:0000318"/>
    <property type="project" value="GO_Central"/>
</dbReference>
<evidence type="ECO:0000256" key="3">
    <source>
        <dbReference type="ARBA" id="ARBA00022840"/>
    </source>
</evidence>
<dbReference type="GO" id="GO:0005315">
    <property type="term" value="F:phosphate transmembrane transporter activity"/>
    <property type="evidence" value="ECO:0007669"/>
    <property type="project" value="InterPro"/>
</dbReference>
<dbReference type="Pfam" id="PF00005">
    <property type="entry name" value="ABC_tran"/>
    <property type="match status" value="1"/>
</dbReference>
<dbReference type="InterPro" id="IPR005670">
    <property type="entry name" value="PstB-like"/>
</dbReference>
<evidence type="ECO:0000256" key="2">
    <source>
        <dbReference type="ARBA" id="ARBA00022741"/>
    </source>
</evidence>
<evidence type="ECO:0000313" key="6">
    <source>
        <dbReference type="Proteomes" id="UP000001514"/>
    </source>
</evidence>
<reference evidence="5 6" key="1">
    <citation type="journal article" date="2011" name="Science">
        <title>The Selaginella genome identifies genetic changes associated with the evolution of vascular plants.</title>
        <authorList>
            <person name="Banks J.A."/>
            <person name="Nishiyama T."/>
            <person name="Hasebe M."/>
            <person name="Bowman J.L."/>
            <person name="Gribskov M."/>
            <person name="dePamphilis C."/>
            <person name="Albert V.A."/>
            <person name="Aono N."/>
            <person name="Aoyama T."/>
            <person name="Ambrose B.A."/>
            <person name="Ashton N.W."/>
            <person name="Axtell M.J."/>
            <person name="Barker E."/>
            <person name="Barker M.S."/>
            <person name="Bennetzen J.L."/>
            <person name="Bonawitz N.D."/>
            <person name="Chapple C."/>
            <person name="Cheng C."/>
            <person name="Correa L.G."/>
            <person name="Dacre M."/>
            <person name="DeBarry J."/>
            <person name="Dreyer I."/>
            <person name="Elias M."/>
            <person name="Engstrom E.M."/>
            <person name="Estelle M."/>
            <person name="Feng L."/>
            <person name="Finet C."/>
            <person name="Floyd S.K."/>
            <person name="Frommer W.B."/>
            <person name="Fujita T."/>
            <person name="Gramzow L."/>
            <person name="Gutensohn M."/>
            <person name="Harholt J."/>
            <person name="Hattori M."/>
            <person name="Heyl A."/>
            <person name="Hirai T."/>
            <person name="Hiwatashi Y."/>
            <person name="Ishikawa M."/>
            <person name="Iwata M."/>
            <person name="Karol K.G."/>
            <person name="Koehler B."/>
            <person name="Kolukisaoglu U."/>
            <person name="Kubo M."/>
            <person name="Kurata T."/>
            <person name="Lalonde S."/>
            <person name="Li K."/>
            <person name="Li Y."/>
            <person name="Litt A."/>
            <person name="Lyons E."/>
            <person name="Manning G."/>
            <person name="Maruyama T."/>
            <person name="Michael T.P."/>
            <person name="Mikami K."/>
            <person name="Miyazaki S."/>
            <person name="Morinaga S."/>
            <person name="Murata T."/>
            <person name="Mueller-Roeber B."/>
            <person name="Nelson D.R."/>
            <person name="Obara M."/>
            <person name="Oguri Y."/>
            <person name="Olmstead R.G."/>
            <person name="Onodera N."/>
            <person name="Petersen B.L."/>
            <person name="Pils B."/>
            <person name="Prigge M."/>
            <person name="Rensing S.A."/>
            <person name="Riano-Pachon D.M."/>
            <person name="Roberts A.W."/>
            <person name="Sato Y."/>
            <person name="Scheller H.V."/>
            <person name="Schulz B."/>
            <person name="Schulz C."/>
            <person name="Shakirov E.V."/>
            <person name="Shibagaki N."/>
            <person name="Shinohara N."/>
            <person name="Shippen D.E."/>
            <person name="Soerensen I."/>
            <person name="Sotooka R."/>
            <person name="Sugimoto N."/>
            <person name="Sugita M."/>
            <person name="Sumikawa N."/>
            <person name="Tanurdzic M."/>
            <person name="Theissen G."/>
            <person name="Ulvskov P."/>
            <person name="Wakazuki S."/>
            <person name="Weng J.K."/>
            <person name="Willats W.W."/>
            <person name="Wipf D."/>
            <person name="Wolf P.G."/>
            <person name="Yang L."/>
            <person name="Zimmer A.D."/>
            <person name="Zhu Q."/>
            <person name="Mitros T."/>
            <person name="Hellsten U."/>
            <person name="Loque D."/>
            <person name="Otillar R."/>
            <person name="Salamov A."/>
            <person name="Schmutz J."/>
            <person name="Shapiro H."/>
            <person name="Lindquist E."/>
            <person name="Lucas S."/>
            <person name="Rokhsar D."/>
            <person name="Grigoriev I.V."/>
        </authorList>
    </citation>
    <scope>NUCLEOTIDE SEQUENCE [LARGE SCALE GENOMIC DNA]</scope>
</reference>
<dbReference type="AlphaFoldDB" id="D8RT62"/>
<dbReference type="GO" id="GO:0005524">
    <property type="term" value="F:ATP binding"/>
    <property type="evidence" value="ECO:0007669"/>
    <property type="project" value="UniProtKB-KW"/>
</dbReference>
<dbReference type="Gramene" id="EFJ24626">
    <property type="protein sequence ID" value="EFJ24626"/>
    <property type="gene ID" value="SELMODRAFT_414560"/>
</dbReference>
<dbReference type="OMA" id="WSHMNVI"/>
<dbReference type="eggNOG" id="KOG0055">
    <property type="taxonomic scope" value="Eukaryota"/>
</dbReference>
<keyword evidence="3" id="KW-0067">ATP-binding</keyword>
<feature type="domain" description="ABC transporter" evidence="4">
    <location>
        <begin position="46"/>
        <end position="279"/>
    </location>
</feature>